<keyword evidence="2" id="KW-0288">FMN</keyword>
<feature type="region of interest" description="Disordered" evidence="5">
    <location>
        <begin position="166"/>
        <end position="186"/>
    </location>
</feature>
<dbReference type="InterPro" id="IPR036661">
    <property type="entry name" value="Luciferase-like_sf"/>
</dbReference>
<keyword evidence="4" id="KW-0503">Monooxygenase</keyword>
<dbReference type="SUPFAM" id="SSF51679">
    <property type="entry name" value="Bacterial luciferase-like"/>
    <property type="match status" value="1"/>
</dbReference>
<name>A0A9P4ISG0_9PEZI</name>
<evidence type="ECO:0000256" key="1">
    <source>
        <dbReference type="ARBA" id="ARBA00022630"/>
    </source>
</evidence>
<evidence type="ECO:0000313" key="6">
    <source>
        <dbReference type="EMBL" id="KAF2147665.1"/>
    </source>
</evidence>
<comment type="caution">
    <text evidence="6">The sequence shown here is derived from an EMBL/GenBank/DDBJ whole genome shotgun (WGS) entry which is preliminary data.</text>
</comment>
<evidence type="ECO:0000256" key="2">
    <source>
        <dbReference type="ARBA" id="ARBA00022643"/>
    </source>
</evidence>
<accession>A0A9P4ISG0</accession>
<reference evidence="6" key="1">
    <citation type="journal article" date="2020" name="Stud. Mycol.">
        <title>101 Dothideomycetes genomes: a test case for predicting lifestyles and emergence of pathogens.</title>
        <authorList>
            <person name="Haridas S."/>
            <person name="Albert R."/>
            <person name="Binder M."/>
            <person name="Bloem J."/>
            <person name="Labutti K."/>
            <person name="Salamov A."/>
            <person name="Andreopoulos B."/>
            <person name="Baker S."/>
            <person name="Barry K."/>
            <person name="Bills G."/>
            <person name="Bluhm B."/>
            <person name="Cannon C."/>
            <person name="Castanera R."/>
            <person name="Culley D."/>
            <person name="Daum C."/>
            <person name="Ezra D."/>
            <person name="Gonzalez J."/>
            <person name="Henrissat B."/>
            <person name="Kuo A."/>
            <person name="Liang C."/>
            <person name="Lipzen A."/>
            <person name="Lutzoni F."/>
            <person name="Magnuson J."/>
            <person name="Mondo S."/>
            <person name="Nolan M."/>
            <person name="Ohm R."/>
            <person name="Pangilinan J."/>
            <person name="Park H.-J."/>
            <person name="Ramirez L."/>
            <person name="Alfaro M."/>
            <person name="Sun H."/>
            <person name="Tritt A."/>
            <person name="Yoshinaga Y."/>
            <person name="Zwiers L.-H."/>
            <person name="Turgeon B."/>
            <person name="Goodwin S."/>
            <person name="Spatafora J."/>
            <person name="Crous P."/>
            <person name="Grigoriev I."/>
        </authorList>
    </citation>
    <scope>NUCLEOTIDE SEQUENCE</scope>
    <source>
        <strain evidence="6">CBS 260.36</strain>
    </source>
</reference>
<dbReference type="GO" id="GO:0016705">
    <property type="term" value="F:oxidoreductase activity, acting on paired donors, with incorporation or reduction of molecular oxygen"/>
    <property type="evidence" value="ECO:0007669"/>
    <property type="project" value="InterPro"/>
</dbReference>
<keyword evidence="7" id="KW-1185">Reference proteome</keyword>
<dbReference type="GO" id="GO:0004497">
    <property type="term" value="F:monooxygenase activity"/>
    <property type="evidence" value="ECO:0007669"/>
    <property type="project" value="UniProtKB-KW"/>
</dbReference>
<dbReference type="Gene3D" id="3.20.20.30">
    <property type="entry name" value="Luciferase-like domain"/>
    <property type="match status" value="1"/>
</dbReference>
<proteinExistence type="predicted"/>
<dbReference type="Proteomes" id="UP000799439">
    <property type="component" value="Unassembled WGS sequence"/>
</dbReference>
<keyword evidence="1" id="KW-0285">Flavoprotein</keyword>
<dbReference type="AlphaFoldDB" id="A0A9P4ISG0"/>
<evidence type="ECO:0000256" key="4">
    <source>
        <dbReference type="ARBA" id="ARBA00023033"/>
    </source>
</evidence>
<evidence type="ECO:0000256" key="5">
    <source>
        <dbReference type="SAM" id="MobiDB-lite"/>
    </source>
</evidence>
<sequence>MDMPSLRAASLTKRHISLFLDRIPDETRLAETKYQEYLSYGSEVGALALFGGWTGIDLATYEDDQELRHVESKAIRSAGEGWAKASSEASKWTKATVADHVKVGGPGATVSDVDGFKITYALYPRSFLKVIEHLIPALKQRGPFWDDYAVSSGTYRENVYGKAGVAKPPADHPAAAYHWKAPEPSD</sequence>
<dbReference type="PANTHER" id="PTHR30011">
    <property type="entry name" value="ALKANESULFONATE MONOOXYGENASE-RELATED"/>
    <property type="match status" value="1"/>
</dbReference>
<gene>
    <name evidence="6" type="ORF">K461DRAFT_298287</name>
</gene>
<dbReference type="InterPro" id="IPR051260">
    <property type="entry name" value="Diverse_substr_monoxygenases"/>
</dbReference>
<organism evidence="6 7">
    <name type="scientific">Myriangium duriaei CBS 260.36</name>
    <dbReference type="NCBI Taxonomy" id="1168546"/>
    <lineage>
        <taxon>Eukaryota</taxon>
        <taxon>Fungi</taxon>
        <taxon>Dikarya</taxon>
        <taxon>Ascomycota</taxon>
        <taxon>Pezizomycotina</taxon>
        <taxon>Dothideomycetes</taxon>
        <taxon>Dothideomycetidae</taxon>
        <taxon>Myriangiales</taxon>
        <taxon>Myriangiaceae</taxon>
        <taxon>Myriangium</taxon>
    </lineage>
</organism>
<dbReference type="EMBL" id="ML996095">
    <property type="protein sequence ID" value="KAF2147665.1"/>
    <property type="molecule type" value="Genomic_DNA"/>
</dbReference>
<protein>
    <submittedName>
        <fullName evidence="6">Uncharacterized protein</fullName>
    </submittedName>
</protein>
<dbReference type="OrthoDB" id="5561043at2759"/>
<keyword evidence="3" id="KW-0560">Oxidoreductase</keyword>
<evidence type="ECO:0000313" key="7">
    <source>
        <dbReference type="Proteomes" id="UP000799439"/>
    </source>
</evidence>
<dbReference type="PANTHER" id="PTHR30011:SF16">
    <property type="entry name" value="C2H2 FINGER DOMAIN TRANSCRIPTION FACTOR (EUROFUNG)-RELATED"/>
    <property type="match status" value="1"/>
</dbReference>
<evidence type="ECO:0000256" key="3">
    <source>
        <dbReference type="ARBA" id="ARBA00023002"/>
    </source>
</evidence>